<feature type="region of interest" description="Disordered" evidence="1">
    <location>
        <begin position="177"/>
        <end position="208"/>
    </location>
</feature>
<name>A0ABQ8RWD9_PERAM</name>
<sequence length="262" mass="30516">MYSYMARFLNSDDICRTLEELDKGNEQEEPIDNLDVIDFEPQHIKEEDHSSGSEIDLDSGDEDDIDYIDDFDCLKFFIGKDDVTLLLFSQLSEDGLNLTDEINGDHECGFRRNRSTIYHIFLYLTDIGEKWEYKSTTSVIHRFQKGILLLNILIEFGIPKKLVQLIKKCLSETYSTVHDTRSDDDDDDDDNEEGKRRRKKKKDIDNDSNVNERAKMAGDYILSIYPTLGNALHLHQRITRRTRLNVADLQRDWLPEIRATGL</sequence>
<evidence type="ECO:0000256" key="1">
    <source>
        <dbReference type="SAM" id="MobiDB-lite"/>
    </source>
</evidence>
<proteinExistence type="predicted"/>
<reference evidence="2 3" key="1">
    <citation type="journal article" date="2022" name="Allergy">
        <title>Genome assembly and annotation of Periplaneta americana reveal a comprehensive cockroach allergen profile.</title>
        <authorList>
            <person name="Wang L."/>
            <person name="Xiong Q."/>
            <person name="Saelim N."/>
            <person name="Wang L."/>
            <person name="Nong W."/>
            <person name="Wan A.T."/>
            <person name="Shi M."/>
            <person name="Liu X."/>
            <person name="Cao Q."/>
            <person name="Hui J.H.L."/>
            <person name="Sookrung N."/>
            <person name="Leung T.F."/>
            <person name="Tungtrongchitr A."/>
            <person name="Tsui S.K.W."/>
        </authorList>
    </citation>
    <scope>NUCLEOTIDE SEQUENCE [LARGE SCALE GENOMIC DNA]</scope>
    <source>
        <strain evidence="2">PWHHKU_190912</strain>
    </source>
</reference>
<evidence type="ECO:0000313" key="2">
    <source>
        <dbReference type="EMBL" id="KAJ4425865.1"/>
    </source>
</evidence>
<feature type="compositionally biased region" description="Acidic residues" evidence="1">
    <location>
        <begin position="182"/>
        <end position="192"/>
    </location>
</feature>
<protein>
    <submittedName>
        <fullName evidence="2">Uncharacterized protein</fullName>
    </submittedName>
</protein>
<comment type="caution">
    <text evidence="2">The sequence shown here is derived from an EMBL/GenBank/DDBJ whole genome shotgun (WGS) entry which is preliminary data.</text>
</comment>
<keyword evidence="3" id="KW-1185">Reference proteome</keyword>
<evidence type="ECO:0000313" key="3">
    <source>
        <dbReference type="Proteomes" id="UP001148838"/>
    </source>
</evidence>
<accession>A0ABQ8RWD9</accession>
<gene>
    <name evidence="2" type="ORF">ANN_27491</name>
</gene>
<organism evidence="2 3">
    <name type="scientific">Periplaneta americana</name>
    <name type="common">American cockroach</name>
    <name type="synonym">Blatta americana</name>
    <dbReference type="NCBI Taxonomy" id="6978"/>
    <lineage>
        <taxon>Eukaryota</taxon>
        <taxon>Metazoa</taxon>
        <taxon>Ecdysozoa</taxon>
        <taxon>Arthropoda</taxon>
        <taxon>Hexapoda</taxon>
        <taxon>Insecta</taxon>
        <taxon>Pterygota</taxon>
        <taxon>Neoptera</taxon>
        <taxon>Polyneoptera</taxon>
        <taxon>Dictyoptera</taxon>
        <taxon>Blattodea</taxon>
        <taxon>Blattoidea</taxon>
        <taxon>Blattidae</taxon>
        <taxon>Blattinae</taxon>
        <taxon>Periplaneta</taxon>
    </lineage>
</organism>
<dbReference type="EMBL" id="JAJSOF020000041">
    <property type="protein sequence ID" value="KAJ4425865.1"/>
    <property type="molecule type" value="Genomic_DNA"/>
</dbReference>
<dbReference type="Proteomes" id="UP001148838">
    <property type="component" value="Unassembled WGS sequence"/>
</dbReference>